<evidence type="ECO:0000259" key="1">
    <source>
        <dbReference type="Pfam" id="PF00112"/>
    </source>
</evidence>
<reference evidence="2" key="1">
    <citation type="submission" date="2021-09" db="EMBL/GenBank/DDBJ databases">
        <authorList>
            <consortium name="AG Swart"/>
            <person name="Singh M."/>
            <person name="Singh A."/>
            <person name="Seah K."/>
            <person name="Emmerich C."/>
        </authorList>
    </citation>
    <scope>NUCLEOTIDE SEQUENCE</scope>
    <source>
        <strain evidence="2">ATCC30299</strain>
    </source>
</reference>
<dbReference type="AlphaFoldDB" id="A0AAU9INY4"/>
<dbReference type="Gene3D" id="3.90.70.10">
    <property type="entry name" value="Cysteine proteinases"/>
    <property type="match status" value="1"/>
</dbReference>
<dbReference type="InterPro" id="IPR038765">
    <property type="entry name" value="Papain-like_cys_pep_sf"/>
</dbReference>
<proteinExistence type="predicted"/>
<dbReference type="InterPro" id="IPR000668">
    <property type="entry name" value="Peptidase_C1A_C"/>
</dbReference>
<comment type="caution">
    <text evidence="2">The sequence shown here is derived from an EMBL/GenBank/DDBJ whole genome shotgun (WGS) entry which is preliminary data.</text>
</comment>
<keyword evidence="3" id="KW-1185">Reference proteome</keyword>
<organism evidence="2 3">
    <name type="scientific">Blepharisma stoltei</name>
    <dbReference type="NCBI Taxonomy" id="1481888"/>
    <lineage>
        <taxon>Eukaryota</taxon>
        <taxon>Sar</taxon>
        <taxon>Alveolata</taxon>
        <taxon>Ciliophora</taxon>
        <taxon>Postciliodesmatophora</taxon>
        <taxon>Heterotrichea</taxon>
        <taxon>Heterotrichida</taxon>
        <taxon>Blepharismidae</taxon>
        <taxon>Blepharisma</taxon>
    </lineage>
</organism>
<dbReference type="GO" id="GO:0008234">
    <property type="term" value="F:cysteine-type peptidase activity"/>
    <property type="evidence" value="ECO:0007669"/>
    <property type="project" value="InterPro"/>
</dbReference>
<name>A0AAU9INY4_9CILI</name>
<accession>A0AAU9INY4</accession>
<sequence>MMMDATGALSDRFCIASNKNINVVLSPGYLIVYDIQYDNGCNGGEAGHAWNWLKQYGAPLASCIPFHTWSIDDPCPTKCNSGESLQFYKAASVNTYSSVSSIQAAIMTNGPV</sequence>
<dbReference type="Pfam" id="PF00112">
    <property type="entry name" value="Peptidase_C1"/>
    <property type="match status" value="1"/>
</dbReference>
<evidence type="ECO:0000313" key="2">
    <source>
        <dbReference type="EMBL" id="CAG9313889.1"/>
    </source>
</evidence>
<dbReference type="Proteomes" id="UP001162131">
    <property type="component" value="Unassembled WGS sequence"/>
</dbReference>
<dbReference type="EMBL" id="CAJZBQ010000011">
    <property type="protein sequence ID" value="CAG9313889.1"/>
    <property type="molecule type" value="Genomic_DNA"/>
</dbReference>
<evidence type="ECO:0000313" key="3">
    <source>
        <dbReference type="Proteomes" id="UP001162131"/>
    </source>
</evidence>
<gene>
    <name evidence="2" type="ORF">BSTOLATCC_MIC9691</name>
</gene>
<dbReference type="SUPFAM" id="SSF54001">
    <property type="entry name" value="Cysteine proteinases"/>
    <property type="match status" value="1"/>
</dbReference>
<protein>
    <recommendedName>
        <fullName evidence="1">Peptidase C1A papain C-terminal domain-containing protein</fullName>
    </recommendedName>
</protein>
<feature type="domain" description="Peptidase C1A papain C-terminal" evidence="1">
    <location>
        <begin position="5"/>
        <end position="112"/>
    </location>
</feature>
<dbReference type="GO" id="GO:0006508">
    <property type="term" value="P:proteolysis"/>
    <property type="evidence" value="ECO:0007669"/>
    <property type="project" value="InterPro"/>
</dbReference>